<name>A0A136A147_9ALTE</name>
<evidence type="ECO:0000313" key="6">
    <source>
        <dbReference type="Proteomes" id="UP000070299"/>
    </source>
</evidence>
<evidence type="ECO:0000256" key="3">
    <source>
        <dbReference type="ARBA" id="ARBA00023315"/>
    </source>
</evidence>
<dbReference type="SMART" id="SM00563">
    <property type="entry name" value="PlsC"/>
    <property type="match status" value="1"/>
</dbReference>
<evidence type="ECO:0000259" key="4">
    <source>
        <dbReference type="SMART" id="SM00563"/>
    </source>
</evidence>
<feature type="domain" description="Phospholipid/glycerol acyltransferase" evidence="4">
    <location>
        <begin position="48"/>
        <end position="160"/>
    </location>
</feature>
<dbReference type="OrthoDB" id="9796839at2"/>
<dbReference type="InterPro" id="IPR002123">
    <property type="entry name" value="Plipid/glycerol_acylTrfase"/>
</dbReference>
<proteinExistence type="predicted"/>
<gene>
    <name evidence="5" type="ORF">AX660_12000</name>
</gene>
<dbReference type="CDD" id="cd07988">
    <property type="entry name" value="LPLAT_ABO13168-like"/>
    <property type="match status" value="1"/>
</dbReference>
<dbReference type="PANTHER" id="PTHR10434">
    <property type="entry name" value="1-ACYL-SN-GLYCEROL-3-PHOSPHATE ACYLTRANSFERASE"/>
    <property type="match status" value="1"/>
</dbReference>
<evidence type="ECO:0000313" key="5">
    <source>
        <dbReference type="EMBL" id="KXI28907.1"/>
    </source>
</evidence>
<evidence type="ECO:0000256" key="1">
    <source>
        <dbReference type="ARBA" id="ARBA00005189"/>
    </source>
</evidence>
<protein>
    <submittedName>
        <fullName evidence="5">Acyltransferase</fullName>
    </submittedName>
</protein>
<dbReference type="GO" id="GO:0006654">
    <property type="term" value="P:phosphatidic acid biosynthetic process"/>
    <property type="evidence" value="ECO:0007669"/>
    <property type="project" value="TreeGrafter"/>
</dbReference>
<dbReference type="Proteomes" id="UP000070299">
    <property type="component" value="Unassembled WGS sequence"/>
</dbReference>
<dbReference type="AlphaFoldDB" id="A0A136A147"/>
<organism evidence="5 6">
    <name type="scientific">Paraglaciecola hydrolytica</name>
    <dbReference type="NCBI Taxonomy" id="1799789"/>
    <lineage>
        <taxon>Bacteria</taxon>
        <taxon>Pseudomonadati</taxon>
        <taxon>Pseudomonadota</taxon>
        <taxon>Gammaproteobacteria</taxon>
        <taxon>Alteromonadales</taxon>
        <taxon>Alteromonadaceae</taxon>
        <taxon>Paraglaciecola</taxon>
    </lineage>
</organism>
<keyword evidence="2 5" id="KW-0808">Transferase</keyword>
<dbReference type="STRING" id="1799789.AX660_12000"/>
<comment type="caution">
    <text evidence="5">The sequence shown here is derived from an EMBL/GenBank/DDBJ whole genome shotgun (WGS) entry which is preliminary data.</text>
</comment>
<dbReference type="Pfam" id="PF01553">
    <property type="entry name" value="Acyltransferase"/>
    <property type="match status" value="1"/>
</dbReference>
<accession>A0A136A147</accession>
<evidence type="ECO:0000256" key="2">
    <source>
        <dbReference type="ARBA" id="ARBA00022679"/>
    </source>
</evidence>
<keyword evidence="3 5" id="KW-0012">Acyltransferase</keyword>
<reference evidence="6" key="1">
    <citation type="submission" date="2016-02" db="EMBL/GenBank/DDBJ databases">
        <authorList>
            <person name="Schultz-Johansen M."/>
            <person name="Glaring M.A."/>
            <person name="Bech P.K."/>
            <person name="Stougaard P."/>
        </authorList>
    </citation>
    <scope>NUCLEOTIDE SEQUENCE [LARGE SCALE GENOMIC DNA]</scope>
    <source>
        <strain evidence="6">S66</strain>
    </source>
</reference>
<sequence length="210" mass="23640">MANPLNTPILSDDIPRIGNKFSCWLGTSVLNLMGWRYAGEFPSHAKMIVAVAPHTSNWDFIIGLAVAFNLRLKITFFGKHSLFMPPFGALLRRCGGLPVERSKAHGVVDQMADAMRRADKMVLCIAPEGTRSRIERWKTGFLHIAHKAEVPVFLVALDYKKKQIEFGPSLNIGEDIQYELNRIYSHYQTVEAKYPDRVATIVVPQTGEQD</sequence>
<keyword evidence="6" id="KW-1185">Reference proteome</keyword>
<dbReference type="SUPFAM" id="SSF69593">
    <property type="entry name" value="Glycerol-3-phosphate (1)-acyltransferase"/>
    <property type="match status" value="1"/>
</dbReference>
<dbReference type="EMBL" id="LSNE01000005">
    <property type="protein sequence ID" value="KXI28907.1"/>
    <property type="molecule type" value="Genomic_DNA"/>
</dbReference>
<comment type="pathway">
    <text evidence="1">Lipid metabolism.</text>
</comment>
<dbReference type="RefSeq" id="WP_068375778.1">
    <property type="nucleotide sequence ID" value="NZ_LSNE01000005.1"/>
</dbReference>
<dbReference type="PANTHER" id="PTHR10434:SF9">
    <property type="entry name" value="PHOSPHOLIPID_GLYCEROL ACYLTRANSFERASE DOMAIN-CONTAINING PROTEIN"/>
    <property type="match status" value="1"/>
</dbReference>
<dbReference type="GO" id="GO:0003841">
    <property type="term" value="F:1-acylglycerol-3-phosphate O-acyltransferase activity"/>
    <property type="evidence" value="ECO:0007669"/>
    <property type="project" value="TreeGrafter"/>
</dbReference>